<proteinExistence type="predicted"/>
<dbReference type="Pfam" id="PF24024">
    <property type="entry name" value="DUF7336"/>
    <property type="match status" value="1"/>
</dbReference>
<protein>
    <recommendedName>
        <fullName evidence="1">DUF7336 domain-containing protein</fullName>
    </recommendedName>
</protein>
<accession>A0ABT0RSF9</accession>
<feature type="domain" description="DUF7336" evidence="1">
    <location>
        <begin position="5"/>
        <end position="62"/>
    </location>
</feature>
<name>A0ABT0RSF9_9SPHN</name>
<evidence type="ECO:0000313" key="3">
    <source>
        <dbReference type="Proteomes" id="UP001203410"/>
    </source>
</evidence>
<evidence type="ECO:0000259" key="1">
    <source>
        <dbReference type="Pfam" id="PF24024"/>
    </source>
</evidence>
<dbReference type="Proteomes" id="UP001203410">
    <property type="component" value="Unassembled WGS sequence"/>
</dbReference>
<dbReference type="EMBL" id="JAMGBA010000001">
    <property type="protein sequence ID" value="MCL6697948.1"/>
    <property type="molecule type" value="Genomic_DNA"/>
</dbReference>
<organism evidence="2 3">
    <name type="scientific">Sphingomonas caseinilyticus</name>
    <dbReference type="NCBI Taxonomy" id="2908205"/>
    <lineage>
        <taxon>Bacteria</taxon>
        <taxon>Pseudomonadati</taxon>
        <taxon>Pseudomonadota</taxon>
        <taxon>Alphaproteobacteria</taxon>
        <taxon>Sphingomonadales</taxon>
        <taxon>Sphingomonadaceae</taxon>
        <taxon>Sphingomonas</taxon>
    </lineage>
</organism>
<evidence type="ECO:0000313" key="2">
    <source>
        <dbReference type="EMBL" id="MCL6697948.1"/>
    </source>
</evidence>
<gene>
    <name evidence="2" type="ORF">LZ496_04005</name>
</gene>
<sequence length="68" mass="7704">MDALFVLLHSLPETGKVKVVGIYSARSLAEAAEERTRLLPGFSDEPDGFTIKQYEVDKDHWPRGFVRL</sequence>
<keyword evidence="3" id="KW-1185">Reference proteome</keyword>
<dbReference type="RefSeq" id="WP_249903298.1">
    <property type="nucleotide sequence ID" value="NZ_JAMGBA010000001.1"/>
</dbReference>
<comment type="caution">
    <text evidence="2">The sequence shown here is derived from an EMBL/GenBank/DDBJ whole genome shotgun (WGS) entry which is preliminary data.</text>
</comment>
<dbReference type="InterPro" id="IPR055760">
    <property type="entry name" value="DUF7336"/>
</dbReference>
<reference evidence="2 3" key="1">
    <citation type="submission" date="2022-05" db="EMBL/GenBank/DDBJ databases">
        <authorList>
            <person name="Jo J.-H."/>
            <person name="Im W.-T."/>
        </authorList>
    </citation>
    <scope>NUCLEOTIDE SEQUENCE [LARGE SCALE GENOMIC DNA]</scope>
    <source>
        <strain evidence="2 3">NSE70-1</strain>
    </source>
</reference>